<gene>
    <name evidence="2" type="ORF">WJX74_007386</name>
</gene>
<keyword evidence="3" id="KW-1185">Reference proteome</keyword>
<accession>A0AAW1SA55</accession>
<reference evidence="2 3" key="1">
    <citation type="journal article" date="2024" name="Nat. Commun.">
        <title>Phylogenomics reveals the evolutionary origins of lichenization in chlorophyte algae.</title>
        <authorList>
            <person name="Puginier C."/>
            <person name="Libourel C."/>
            <person name="Otte J."/>
            <person name="Skaloud P."/>
            <person name="Haon M."/>
            <person name="Grisel S."/>
            <person name="Petersen M."/>
            <person name="Berrin J.G."/>
            <person name="Delaux P.M."/>
            <person name="Dal Grande F."/>
            <person name="Keller J."/>
        </authorList>
    </citation>
    <scope>NUCLEOTIDE SEQUENCE [LARGE SCALE GENOMIC DNA]</scope>
    <source>
        <strain evidence="2 3">SAG 2145</strain>
    </source>
</reference>
<evidence type="ECO:0000313" key="3">
    <source>
        <dbReference type="Proteomes" id="UP001438707"/>
    </source>
</evidence>
<sequence>MSEALQASHSAFMASTLLPGRKSVLVKVRGRPGRRLSRSISMTRGRSNHTFEPLKATLSPEVFRLALEGRRLAEADARIQQAQQEAASRSARGASSPTPKVPAEIDVAETPLDPSSTDALISKPAFSEDRVAGQPAEAQPEQPSDQDRNQAKLQSSPLGKPKEDTTAQTSAAQAAQQNVLDAEQDSRAEQLSSSSLKQPNGISLASWISCKLSCLLRPWKVMDDAHQLKTAATASTAGCTIWFANRATGPICNLQLEYSTLGNVIAGRRSWQLWQAAMMDRDLCKMIKMMSRSNVRAA</sequence>
<evidence type="ECO:0000256" key="1">
    <source>
        <dbReference type="SAM" id="MobiDB-lite"/>
    </source>
</evidence>
<feature type="compositionally biased region" description="Low complexity" evidence="1">
    <location>
        <begin position="78"/>
        <end position="96"/>
    </location>
</feature>
<organism evidence="2 3">
    <name type="scientific">Apatococcus lobatus</name>
    <dbReference type="NCBI Taxonomy" id="904363"/>
    <lineage>
        <taxon>Eukaryota</taxon>
        <taxon>Viridiplantae</taxon>
        <taxon>Chlorophyta</taxon>
        <taxon>core chlorophytes</taxon>
        <taxon>Trebouxiophyceae</taxon>
        <taxon>Chlorellales</taxon>
        <taxon>Chlorellaceae</taxon>
        <taxon>Apatococcus</taxon>
    </lineage>
</organism>
<name>A0AAW1SA55_9CHLO</name>
<evidence type="ECO:0000313" key="2">
    <source>
        <dbReference type="EMBL" id="KAK9843128.1"/>
    </source>
</evidence>
<dbReference type="AlphaFoldDB" id="A0AAW1SA55"/>
<feature type="region of interest" description="Disordered" evidence="1">
    <location>
        <begin position="76"/>
        <end position="197"/>
    </location>
</feature>
<comment type="caution">
    <text evidence="2">The sequence shown here is derived from an EMBL/GenBank/DDBJ whole genome shotgun (WGS) entry which is preliminary data.</text>
</comment>
<dbReference type="EMBL" id="JALJOS010000002">
    <property type="protein sequence ID" value="KAK9843128.1"/>
    <property type="molecule type" value="Genomic_DNA"/>
</dbReference>
<protein>
    <submittedName>
        <fullName evidence="2">Uncharacterized protein</fullName>
    </submittedName>
</protein>
<feature type="compositionally biased region" description="Low complexity" evidence="1">
    <location>
        <begin position="166"/>
        <end position="177"/>
    </location>
</feature>
<dbReference type="Proteomes" id="UP001438707">
    <property type="component" value="Unassembled WGS sequence"/>
</dbReference>
<proteinExistence type="predicted"/>